<evidence type="ECO:0000256" key="1">
    <source>
        <dbReference type="PROSITE-ProRule" id="PRU00076"/>
    </source>
</evidence>
<comment type="caution">
    <text evidence="1">Lacks conserved residue(s) required for the propagation of feature annotation.</text>
</comment>
<reference evidence="3 4" key="1">
    <citation type="journal article" date="2015" name="Genome Biol. Evol.">
        <title>Comparative Genomics of a Bacterivorous Green Alga Reveals Evolutionary Causalities and Consequences of Phago-Mixotrophic Mode of Nutrition.</title>
        <authorList>
            <person name="Burns J.A."/>
            <person name="Paasch A."/>
            <person name="Narechania A."/>
            <person name="Kim E."/>
        </authorList>
    </citation>
    <scope>NUCLEOTIDE SEQUENCE [LARGE SCALE GENOMIC DNA]</scope>
    <source>
        <strain evidence="3 4">PLY_AMNH</strain>
    </source>
</reference>
<dbReference type="Proteomes" id="UP001190700">
    <property type="component" value="Unassembled WGS sequence"/>
</dbReference>
<evidence type="ECO:0000259" key="2">
    <source>
        <dbReference type="PROSITE" id="PS50026"/>
    </source>
</evidence>
<feature type="domain" description="EGF-like" evidence="2">
    <location>
        <begin position="296"/>
        <end position="335"/>
    </location>
</feature>
<organism evidence="3 4">
    <name type="scientific">Cymbomonas tetramitiformis</name>
    <dbReference type="NCBI Taxonomy" id="36881"/>
    <lineage>
        <taxon>Eukaryota</taxon>
        <taxon>Viridiplantae</taxon>
        <taxon>Chlorophyta</taxon>
        <taxon>Pyramimonadophyceae</taxon>
        <taxon>Pyramimonadales</taxon>
        <taxon>Pyramimonadaceae</taxon>
        <taxon>Cymbomonas</taxon>
    </lineage>
</organism>
<keyword evidence="4" id="KW-1185">Reference proteome</keyword>
<dbReference type="Pfam" id="PF23106">
    <property type="entry name" value="EGF_Teneurin"/>
    <property type="match status" value="1"/>
</dbReference>
<dbReference type="InterPro" id="IPR000742">
    <property type="entry name" value="EGF"/>
</dbReference>
<dbReference type="PROSITE" id="PS00022">
    <property type="entry name" value="EGF_1"/>
    <property type="match status" value="1"/>
</dbReference>
<accession>A0AAE0LIR9</accession>
<dbReference type="EMBL" id="LGRX02001089">
    <property type="protein sequence ID" value="KAK3286921.1"/>
    <property type="molecule type" value="Genomic_DNA"/>
</dbReference>
<name>A0AAE0LIR9_9CHLO</name>
<dbReference type="AlphaFoldDB" id="A0AAE0LIR9"/>
<proteinExistence type="predicted"/>
<dbReference type="Gene3D" id="2.60.120.260">
    <property type="entry name" value="Galactose-binding domain-like"/>
    <property type="match status" value="1"/>
</dbReference>
<dbReference type="SUPFAM" id="SSF57196">
    <property type="entry name" value="EGF/Laminin"/>
    <property type="match status" value="1"/>
</dbReference>
<keyword evidence="1" id="KW-0245">EGF-like domain</keyword>
<evidence type="ECO:0000313" key="4">
    <source>
        <dbReference type="Proteomes" id="UP001190700"/>
    </source>
</evidence>
<gene>
    <name evidence="3" type="ORF">CYMTET_5545</name>
</gene>
<protein>
    <recommendedName>
        <fullName evidence="2">EGF-like domain-containing protein</fullName>
    </recommendedName>
</protein>
<comment type="caution">
    <text evidence="3">The sequence shown here is derived from an EMBL/GenBank/DDBJ whole genome shotgun (WGS) entry which is preliminary data.</text>
</comment>
<keyword evidence="1" id="KW-1015">Disulfide bond</keyword>
<feature type="disulfide bond" evidence="1">
    <location>
        <begin position="325"/>
        <end position="334"/>
    </location>
</feature>
<evidence type="ECO:0000313" key="3">
    <source>
        <dbReference type="EMBL" id="KAK3286921.1"/>
    </source>
</evidence>
<sequence length="600" mass="64106">MFKSHTPKNPGCVDNTTYIVRVLGTEYNCEGVVVALGRLGVNDCSTAAAVAEQAGLGSAFTPDMQEELVTSCPASCGASQCAGQAVAEAEEEVCEDDSVYTVRVLGTEYNCEGVVVALGGLGVNDCSTAAAVAEQAGLGSAFTPDMQEELVTSCPVSCSYCATGGSGVVPSPNEGPGTMENVSTTYRAERCHNSSILSLDPRVTAYCGVASGNIQTTIVLDFKTANNSCAAYMTSGLYNLDLTSLRLLDGIMDVTARTSGQPMWLRYVTLDGRSGLGTTAAYLNVRSSPFYSYLVNGESITNISKTCSGHGQCLYSNGDSGVCECDEGFIGTSCSKEALSVHKSVGPNSPEGIFTMADLLPHIERVSAETYEIVANVEEGIHSGAGNINLVMSNLLIGVVIRGHSTNDTRRRRRLDQAASAWDPEAMLDKLPEDALAGWVDYAEIGNVADIPELQTGESMYPSENEEWHPHPSTIFDCGFRGFFLAVRKGIRLTMERLQIQHCNHTHDTSTSQTGTGSAIIVAALVEGVFLRDMEIDASLSTFVVAYWEAEMRNMTPSQLEALSSADPPRLLGVKRSPPRGRMMLLIGQRLQLLERHCHG</sequence>
<dbReference type="PROSITE" id="PS50026">
    <property type="entry name" value="EGF_3"/>
    <property type="match status" value="1"/>
</dbReference>
<dbReference type="PROSITE" id="PS01186">
    <property type="entry name" value="EGF_2"/>
    <property type="match status" value="1"/>
</dbReference>